<reference evidence="6" key="1">
    <citation type="journal article" date="2021" name="Nat. Commun.">
        <title>Genomic analyses provide insights into spinach domestication and the genetic basis of agronomic traits.</title>
        <authorList>
            <person name="Cai X."/>
            <person name="Sun X."/>
            <person name="Xu C."/>
            <person name="Sun H."/>
            <person name="Wang X."/>
            <person name="Ge C."/>
            <person name="Zhang Z."/>
            <person name="Wang Q."/>
            <person name="Fei Z."/>
            <person name="Jiao C."/>
            <person name="Wang Q."/>
        </authorList>
    </citation>
    <scope>NUCLEOTIDE SEQUENCE [LARGE SCALE GENOMIC DNA]</scope>
    <source>
        <strain evidence="6">cv. Varoflay</strain>
    </source>
</reference>
<evidence type="ECO:0000256" key="4">
    <source>
        <dbReference type="ARBA" id="ARBA00023180"/>
    </source>
</evidence>
<dbReference type="PANTHER" id="PTHR22835">
    <property type="entry name" value="ZINC FINGER FYVE DOMAIN CONTAINING PROTEIN"/>
    <property type="match status" value="1"/>
</dbReference>
<dbReference type="Proteomes" id="UP000813463">
    <property type="component" value="Chromosome 5"/>
</dbReference>
<evidence type="ECO:0000256" key="2">
    <source>
        <dbReference type="ARBA" id="ARBA00022729"/>
    </source>
</evidence>
<dbReference type="Pfam" id="PF00657">
    <property type="entry name" value="Lipase_GDSL"/>
    <property type="match status" value="1"/>
</dbReference>
<dbReference type="PANTHER" id="PTHR22835:SF517">
    <property type="entry name" value="GDSL-LIKE LIPASE_ACYLHYDROLASE FAMILY PROTEIN, EXPRESSED"/>
    <property type="match status" value="1"/>
</dbReference>
<dbReference type="GO" id="GO:0016788">
    <property type="term" value="F:hydrolase activity, acting on ester bonds"/>
    <property type="evidence" value="ECO:0007669"/>
    <property type="project" value="InterPro"/>
</dbReference>
<evidence type="ECO:0000256" key="5">
    <source>
        <dbReference type="SAM" id="SignalP"/>
    </source>
</evidence>
<dbReference type="Gene3D" id="3.40.50.1110">
    <property type="entry name" value="SGNH hydrolase"/>
    <property type="match status" value="1"/>
</dbReference>
<sequence length="374" mass="40978">MRPTLFHLLVQSLLLSLILLVCANATTIPRSRRVLTNLATQFEAIYQFGDSLSDTGNYVREGDGANSAYNKLPYGQTINHPTGRASDGLIMVDYIATYFHLPQLNPYLATGSDFTHGANFAVIGAAANGGFNSLAKQLDWFKTHLTSTFPNPAAIKERLQKSLVLMGEIGGNDFNGPFGEHQTIQEVSKLVPGVVKTIKDSIEEVIGLGATNIVVPGNFPIGCVPLYLVLFATNDTSKYDELNCLKEYNDFSKFYNQQLLQAIQQLQQEHPDVAIVYADYYAALTSVISNPLKLGIEKNGTEKACCGTGDNPYNYGGKSCGSPGSVVCPDPSKRVNWDGVHMTQQGNKGVADQLLKQFVPALEKQLLRRRRKNH</sequence>
<dbReference type="InterPro" id="IPR035669">
    <property type="entry name" value="SGNH_plant_lipase-like"/>
</dbReference>
<gene>
    <name evidence="7" type="primary">LOC110785119</name>
</gene>
<keyword evidence="4" id="KW-0325">Glycoprotein</keyword>
<feature type="signal peptide" evidence="5">
    <location>
        <begin position="1"/>
        <end position="25"/>
    </location>
</feature>
<accession>A0A9R0I9X7</accession>
<dbReference type="KEGG" id="soe:110785119"/>
<dbReference type="GeneID" id="110785119"/>
<keyword evidence="2 5" id="KW-0732">Signal</keyword>
<organism evidence="6 7">
    <name type="scientific">Spinacia oleracea</name>
    <name type="common">Spinach</name>
    <dbReference type="NCBI Taxonomy" id="3562"/>
    <lineage>
        <taxon>Eukaryota</taxon>
        <taxon>Viridiplantae</taxon>
        <taxon>Streptophyta</taxon>
        <taxon>Embryophyta</taxon>
        <taxon>Tracheophyta</taxon>
        <taxon>Spermatophyta</taxon>
        <taxon>Magnoliopsida</taxon>
        <taxon>eudicotyledons</taxon>
        <taxon>Gunneridae</taxon>
        <taxon>Pentapetalae</taxon>
        <taxon>Caryophyllales</taxon>
        <taxon>Chenopodiaceae</taxon>
        <taxon>Chenopodioideae</taxon>
        <taxon>Anserineae</taxon>
        <taxon>Spinacia</taxon>
    </lineage>
</organism>
<dbReference type="RefSeq" id="XP_021845252.1">
    <property type="nucleotide sequence ID" value="XM_021989560.2"/>
</dbReference>
<proteinExistence type="inferred from homology"/>
<dbReference type="OrthoDB" id="1600564at2759"/>
<dbReference type="CDD" id="cd01837">
    <property type="entry name" value="SGNH_plant_lipase_like"/>
    <property type="match status" value="1"/>
</dbReference>
<dbReference type="InterPro" id="IPR036514">
    <property type="entry name" value="SGNH_hydro_sf"/>
</dbReference>
<dbReference type="InterPro" id="IPR001087">
    <property type="entry name" value="GDSL"/>
</dbReference>
<keyword evidence="3" id="KW-0378">Hydrolase</keyword>
<feature type="chain" id="PRO_5040386182" evidence="5">
    <location>
        <begin position="26"/>
        <end position="374"/>
    </location>
</feature>
<protein>
    <submittedName>
        <fullName evidence="7">GDSL esterase/lipase At1g31550-like</fullName>
    </submittedName>
</protein>
<evidence type="ECO:0000313" key="6">
    <source>
        <dbReference type="Proteomes" id="UP000813463"/>
    </source>
</evidence>
<evidence type="ECO:0000256" key="1">
    <source>
        <dbReference type="ARBA" id="ARBA00008668"/>
    </source>
</evidence>
<dbReference type="SUPFAM" id="SSF52266">
    <property type="entry name" value="SGNH hydrolase"/>
    <property type="match status" value="1"/>
</dbReference>
<comment type="similarity">
    <text evidence="1">Belongs to the 'GDSL' lipolytic enzyme family.</text>
</comment>
<keyword evidence="6" id="KW-1185">Reference proteome</keyword>
<evidence type="ECO:0000256" key="3">
    <source>
        <dbReference type="ARBA" id="ARBA00022801"/>
    </source>
</evidence>
<name>A0A9R0I9X7_SPIOL</name>
<evidence type="ECO:0000313" key="7">
    <source>
        <dbReference type="RefSeq" id="XP_021845252.1"/>
    </source>
</evidence>
<dbReference type="AlphaFoldDB" id="A0A9R0I9X7"/>
<reference evidence="7" key="2">
    <citation type="submission" date="2025-08" db="UniProtKB">
        <authorList>
            <consortium name="RefSeq"/>
        </authorList>
    </citation>
    <scope>IDENTIFICATION</scope>
    <source>
        <tissue evidence="7">Leaf</tissue>
    </source>
</reference>